<comment type="similarity">
    <text evidence="11">Belongs to the helicase family. DinG subfamily.</text>
</comment>
<evidence type="ECO:0000256" key="2">
    <source>
        <dbReference type="ARBA" id="ARBA00022723"/>
    </source>
</evidence>
<evidence type="ECO:0000256" key="1">
    <source>
        <dbReference type="ARBA" id="ARBA00001966"/>
    </source>
</evidence>
<dbReference type="InterPro" id="IPR010614">
    <property type="entry name" value="RAD3-like_helicase_DEAD"/>
</dbReference>
<dbReference type="GO" id="GO:0043139">
    <property type="term" value="F:5'-3' DNA helicase activity"/>
    <property type="evidence" value="ECO:0007669"/>
    <property type="project" value="UniProtKB-EC"/>
</dbReference>
<sequence>MDARKVLGPDGLISKKFPGFESRPQQLDMAEAVGEALGRKRQLLVEAGTGVGKSFAYLVPAILAVSAKKDFRVVISTHTIGLQEQLIRKDLPFLQSVLPGDYRPVLVKGRGNYLSLRRLRVAQSKASSLLDTPGAVDQMIQIGRWSRKTQDGSKSDLPVQPYEPVWDLVHSDSSNCLGRKCPHQADCFYFRARKTVFGSNILVVNHALFFADLALRRTGGGILPEYHAVIFDEAHTLEDVAADHLGIGLSQGGVEYLMSQLLAPRTQKGILATLGDGDAVAQLDATRQAAEKFFLSVHQWQLNQPKGTGPNAAGGTGRVRERWIVEDTLSTELGRLGDTLHELAKGRDAEEEKLELVSRGDRLYAMAKSVKEWLGQELPGQVYWVETKPGRIPRVALASAPIEVGPALKEQLYDKVPSVVLASATLSAGGETGFKLFQKRLGLDTAKTAQLGSPFDYQKQVELHLFRSMPDPSTQSARYEDEVLKKIPEYVTRTNGRAFVLFTSYGFLNRAAQQLMPWFVQQGYTLLAQGTGLPAAKLLDQFREAKKAVLFGVDSFWQGVDVRGEALSNVIITKLPFSVPDRPLTEARLEAIQAGGGNPFMEYQVPQAAIKLKQGFGRLIRTATDTGIVVLFDPRVITKPYGRVFLDALPDAARFIDGMPTDPPPTKPAAKRKASAT</sequence>
<keyword evidence="9" id="KW-0238">DNA-binding</keyword>
<dbReference type="GO" id="GO:0051536">
    <property type="term" value="F:iron-sulfur cluster binding"/>
    <property type="evidence" value="ECO:0007669"/>
    <property type="project" value="UniProtKB-KW"/>
</dbReference>
<keyword evidence="4" id="KW-0378">Hydrolase</keyword>
<dbReference type="InterPro" id="IPR045028">
    <property type="entry name" value="DinG/Rad3-like"/>
</dbReference>
<dbReference type="FunFam" id="3.40.50.300:FF:000437">
    <property type="entry name" value="ATP-dependent DNA helicase DinG"/>
    <property type="match status" value="1"/>
</dbReference>
<comment type="catalytic activity">
    <reaction evidence="13">
        <text>ATP + H2O = ADP + phosphate + H(+)</text>
        <dbReference type="Rhea" id="RHEA:13065"/>
        <dbReference type="ChEBI" id="CHEBI:15377"/>
        <dbReference type="ChEBI" id="CHEBI:15378"/>
        <dbReference type="ChEBI" id="CHEBI:30616"/>
        <dbReference type="ChEBI" id="CHEBI:43474"/>
        <dbReference type="ChEBI" id="CHEBI:456216"/>
        <dbReference type="EC" id="5.6.2.3"/>
    </reaction>
</comment>
<dbReference type="EMBL" id="CP025958">
    <property type="protein sequence ID" value="AWM38735.1"/>
    <property type="molecule type" value="Genomic_DNA"/>
</dbReference>
<dbReference type="SMART" id="SM00487">
    <property type="entry name" value="DEXDc"/>
    <property type="match status" value="1"/>
</dbReference>
<evidence type="ECO:0000256" key="11">
    <source>
        <dbReference type="ARBA" id="ARBA00038058"/>
    </source>
</evidence>
<evidence type="ECO:0000259" key="15">
    <source>
        <dbReference type="PROSITE" id="PS51193"/>
    </source>
</evidence>
<dbReference type="GO" id="GO:0006139">
    <property type="term" value="P:nucleobase-containing compound metabolic process"/>
    <property type="evidence" value="ECO:0007669"/>
    <property type="project" value="InterPro"/>
</dbReference>
<name>A0A2Z3H6S8_9BACT</name>
<dbReference type="GO" id="GO:0005524">
    <property type="term" value="F:ATP binding"/>
    <property type="evidence" value="ECO:0007669"/>
    <property type="project" value="UniProtKB-KW"/>
</dbReference>
<dbReference type="InterPro" id="IPR027417">
    <property type="entry name" value="P-loop_NTPase"/>
</dbReference>
<dbReference type="InterPro" id="IPR014001">
    <property type="entry name" value="Helicase_ATP-bd"/>
</dbReference>
<evidence type="ECO:0000256" key="14">
    <source>
        <dbReference type="SAM" id="MobiDB-lite"/>
    </source>
</evidence>
<evidence type="ECO:0000256" key="6">
    <source>
        <dbReference type="ARBA" id="ARBA00022840"/>
    </source>
</evidence>
<dbReference type="Pfam" id="PF00270">
    <property type="entry name" value="DEAD"/>
    <property type="match status" value="1"/>
</dbReference>
<dbReference type="EC" id="5.6.2.3" evidence="12"/>
<dbReference type="PANTHER" id="PTHR11472:SF34">
    <property type="entry name" value="REGULATOR OF TELOMERE ELONGATION HELICASE 1"/>
    <property type="match status" value="1"/>
</dbReference>
<dbReference type="Proteomes" id="UP000245802">
    <property type="component" value="Chromosome"/>
</dbReference>
<evidence type="ECO:0000313" key="16">
    <source>
        <dbReference type="EMBL" id="AWM38735.1"/>
    </source>
</evidence>
<dbReference type="AlphaFoldDB" id="A0A2Z3H6S8"/>
<keyword evidence="3" id="KW-0547">Nucleotide-binding</keyword>
<protein>
    <recommendedName>
        <fullName evidence="12">DNA 5'-3' helicase</fullName>
        <ecNumber evidence="12">5.6.2.3</ecNumber>
    </recommendedName>
</protein>
<feature type="region of interest" description="Disordered" evidence="14">
    <location>
        <begin position="657"/>
        <end position="677"/>
    </location>
</feature>
<dbReference type="OrthoDB" id="9803913at2"/>
<evidence type="ECO:0000256" key="7">
    <source>
        <dbReference type="ARBA" id="ARBA00023004"/>
    </source>
</evidence>
<evidence type="ECO:0000256" key="9">
    <source>
        <dbReference type="ARBA" id="ARBA00023125"/>
    </source>
</evidence>
<evidence type="ECO:0000313" key="17">
    <source>
        <dbReference type="Proteomes" id="UP000245802"/>
    </source>
</evidence>
<feature type="domain" description="Helicase ATP-binding" evidence="15">
    <location>
        <begin position="12"/>
        <end position="278"/>
    </location>
</feature>
<dbReference type="GO" id="GO:0003677">
    <property type="term" value="F:DNA binding"/>
    <property type="evidence" value="ECO:0007669"/>
    <property type="project" value="UniProtKB-KW"/>
</dbReference>
<dbReference type="PANTHER" id="PTHR11472">
    <property type="entry name" value="DNA REPAIR DEAD HELICASE RAD3/XP-D SUBFAMILY MEMBER"/>
    <property type="match status" value="1"/>
</dbReference>
<evidence type="ECO:0000256" key="12">
    <source>
        <dbReference type="ARBA" id="ARBA00044969"/>
    </source>
</evidence>
<evidence type="ECO:0000256" key="13">
    <source>
        <dbReference type="ARBA" id="ARBA00048954"/>
    </source>
</evidence>
<comment type="cofactor">
    <cofactor evidence="1">
        <name>[4Fe-4S] cluster</name>
        <dbReference type="ChEBI" id="CHEBI:49883"/>
    </cofactor>
</comment>
<dbReference type="RefSeq" id="WP_010048001.1">
    <property type="nucleotide sequence ID" value="NZ_CP025958.1"/>
</dbReference>
<dbReference type="Pfam" id="PF13307">
    <property type="entry name" value="Helicase_C_2"/>
    <property type="match status" value="1"/>
</dbReference>
<keyword evidence="7" id="KW-0408">Iron</keyword>
<evidence type="ECO:0000256" key="8">
    <source>
        <dbReference type="ARBA" id="ARBA00023014"/>
    </source>
</evidence>
<dbReference type="InterPro" id="IPR006555">
    <property type="entry name" value="ATP-dep_Helicase_C"/>
</dbReference>
<dbReference type="InterPro" id="IPR011545">
    <property type="entry name" value="DEAD/DEAH_box_helicase_dom"/>
</dbReference>
<dbReference type="GO" id="GO:0016818">
    <property type="term" value="F:hydrolase activity, acting on acid anhydrides, in phosphorus-containing anhydrides"/>
    <property type="evidence" value="ECO:0007669"/>
    <property type="project" value="InterPro"/>
</dbReference>
<dbReference type="PROSITE" id="PS51193">
    <property type="entry name" value="HELICASE_ATP_BIND_2"/>
    <property type="match status" value="1"/>
</dbReference>
<keyword evidence="5 16" id="KW-0347">Helicase</keyword>
<dbReference type="SMART" id="SM00491">
    <property type="entry name" value="HELICc2"/>
    <property type="match status" value="1"/>
</dbReference>
<keyword evidence="2" id="KW-0479">Metal-binding</keyword>
<dbReference type="SUPFAM" id="SSF52540">
    <property type="entry name" value="P-loop containing nucleoside triphosphate hydrolases"/>
    <property type="match status" value="2"/>
</dbReference>
<dbReference type="GO" id="GO:0046872">
    <property type="term" value="F:metal ion binding"/>
    <property type="evidence" value="ECO:0007669"/>
    <property type="project" value="UniProtKB-KW"/>
</dbReference>
<proteinExistence type="inferred from homology"/>
<dbReference type="InterPro" id="IPR014013">
    <property type="entry name" value="Helic_SF1/SF2_ATP-bd_DinG/Rad3"/>
</dbReference>
<dbReference type="Gene3D" id="3.40.50.300">
    <property type="entry name" value="P-loop containing nucleotide triphosphate hydrolases"/>
    <property type="match status" value="2"/>
</dbReference>
<organism evidence="16 17">
    <name type="scientific">Gemmata obscuriglobus</name>
    <dbReference type="NCBI Taxonomy" id="114"/>
    <lineage>
        <taxon>Bacteria</taxon>
        <taxon>Pseudomonadati</taxon>
        <taxon>Planctomycetota</taxon>
        <taxon>Planctomycetia</taxon>
        <taxon>Gemmatales</taxon>
        <taxon>Gemmataceae</taxon>
        <taxon>Gemmata</taxon>
    </lineage>
</organism>
<evidence type="ECO:0000256" key="5">
    <source>
        <dbReference type="ARBA" id="ARBA00022806"/>
    </source>
</evidence>
<keyword evidence="17" id="KW-1185">Reference proteome</keyword>
<accession>A0A2Z3H6S8</accession>
<dbReference type="KEGG" id="gog:C1280_18225"/>
<reference evidence="16 17" key="1">
    <citation type="submission" date="2018-01" db="EMBL/GenBank/DDBJ databases">
        <title>G. obscuriglobus.</title>
        <authorList>
            <person name="Franke J."/>
            <person name="Blomberg W."/>
            <person name="Selmecki A."/>
        </authorList>
    </citation>
    <scope>NUCLEOTIDE SEQUENCE [LARGE SCALE GENOMIC DNA]</scope>
    <source>
        <strain evidence="16 17">DSM 5831</strain>
    </source>
</reference>
<dbReference type="Pfam" id="PF06733">
    <property type="entry name" value="DEAD_2"/>
    <property type="match status" value="1"/>
</dbReference>
<evidence type="ECO:0000256" key="4">
    <source>
        <dbReference type="ARBA" id="ARBA00022801"/>
    </source>
</evidence>
<gene>
    <name evidence="16" type="ORF">C1280_18225</name>
</gene>
<keyword evidence="8" id="KW-0411">Iron-sulfur</keyword>
<evidence type="ECO:0000256" key="10">
    <source>
        <dbReference type="ARBA" id="ARBA00023235"/>
    </source>
</evidence>
<evidence type="ECO:0000256" key="3">
    <source>
        <dbReference type="ARBA" id="ARBA00022741"/>
    </source>
</evidence>
<keyword evidence="10" id="KW-0413">Isomerase</keyword>
<keyword evidence="6" id="KW-0067">ATP-binding</keyword>